<keyword evidence="1 2" id="KW-0224">Dipeptidase</keyword>
<dbReference type="KEGG" id="lac:LBA0235"/>
<dbReference type="AlphaFoldDB" id="Q5FME4"/>
<evidence type="ECO:0000313" key="2">
    <source>
        <dbReference type="EMBL" id="AAV42130.1"/>
    </source>
</evidence>
<dbReference type="InterPro" id="IPR005322">
    <property type="entry name" value="Peptidase_C69"/>
</dbReference>
<proteinExistence type="inferred from homology"/>
<evidence type="ECO:0000256" key="1">
    <source>
        <dbReference type="RuleBase" id="RU364089"/>
    </source>
</evidence>
<comment type="similarity">
    <text evidence="1">Belongs to the peptidase C69 family.</text>
</comment>
<evidence type="ECO:0000313" key="3">
    <source>
        <dbReference type="Proteomes" id="UP000006381"/>
    </source>
</evidence>
<dbReference type="STRING" id="272621.LBA0235"/>
<dbReference type="GO" id="GO:0006508">
    <property type="term" value="P:proteolysis"/>
    <property type="evidence" value="ECO:0007669"/>
    <property type="project" value="UniProtKB-KW"/>
</dbReference>
<gene>
    <name evidence="2" type="ordered locus">LBA0235</name>
</gene>
<sequence>MISIEDIKWAESSHYQDTPYDAYGDQGTPEQKKTFRPIGINRNFETHILQIRNDVPAEIAGVQWLAFGPNTFNSMVPFYTNVTTTPESFQTTPKFNLNKIFWLNKLTAQLGDTNYRVYGELEDAFEQKSLAQCHKIQHDTDKEVKGLSGKELQDKLNAANQLMADTVYNNTVELLGQMVDEGHGLMTLKYDLLD</sequence>
<dbReference type="eggNOG" id="COG4690">
    <property type="taxonomic scope" value="Bacteria"/>
</dbReference>
<dbReference type="EMBL" id="CP000033">
    <property type="protein sequence ID" value="AAV42130.1"/>
    <property type="molecule type" value="Genomic_DNA"/>
</dbReference>
<keyword evidence="3" id="KW-1185">Reference proteome</keyword>
<name>Q5FME4_LACAC</name>
<keyword evidence="1 2" id="KW-0378">Hydrolase</keyword>
<dbReference type="HOGENOM" id="CLU_014823_2_0_9"/>
<organism evidence="3">
    <name type="scientific">Lactobacillus acidophilus (strain ATCC 700396 / NCK56 / N2 / NCFM)</name>
    <dbReference type="NCBI Taxonomy" id="272621"/>
    <lineage>
        <taxon>Bacteria</taxon>
        <taxon>Bacillati</taxon>
        <taxon>Bacillota</taxon>
        <taxon>Bacilli</taxon>
        <taxon>Lactobacillales</taxon>
        <taxon>Lactobacillaceae</taxon>
        <taxon>Lactobacillus</taxon>
    </lineage>
</organism>
<dbReference type="Proteomes" id="UP000006381">
    <property type="component" value="Chromosome"/>
</dbReference>
<dbReference type="Pfam" id="PF03577">
    <property type="entry name" value="Peptidase_C69"/>
    <property type="match status" value="1"/>
</dbReference>
<protein>
    <recommendedName>
        <fullName evidence="1">Dipeptidase</fullName>
        <ecNumber evidence="1">3.4.-.-</ecNumber>
    </recommendedName>
</protein>
<comment type="catalytic activity">
    <reaction evidence="1">
        <text>an L-aminoacyl-L-amino acid + H2O = 2 an L-alpha-amino acid</text>
        <dbReference type="Rhea" id="RHEA:48940"/>
        <dbReference type="ChEBI" id="CHEBI:15377"/>
        <dbReference type="ChEBI" id="CHEBI:59869"/>
        <dbReference type="ChEBI" id="CHEBI:77460"/>
    </reaction>
</comment>
<dbReference type="GO" id="GO:0016805">
    <property type="term" value="F:dipeptidase activity"/>
    <property type="evidence" value="ECO:0007669"/>
    <property type="project" value="UniProtKB-KW"/>
</dbReference>
<dbReference type="EC" id="3.4.-.-" evidence="1"/>
<reference evidence="2 3" key="1">
    <citation type="journal article" date="2005" name="Proc. Natl. Acad. Sci. U.S.A.">
        <title>Complete genome sequence of the probiotic lactic acid bacterium Lactobacillus acidophilus NCFM.</title>
        <authorList>
            <person name="Altermann E."/>
            <person name="Russell W.M."/>
            <person name="Azcarate-Peril M.A."/>
            <person name="Barrangou R."/>
            <person name="Buck B.L."/>
            <person name="McAuliffe O."/>
            <person name="Souther N."/>
            <person name="Dobson A."/>
            <person name="Duong T."/>
            <person name="Callanan M."/>
            <person name="Lick S."/>
            <person name="Hamrick A."/>
            <person name="Cano R."/>
            <person name="Klaenhammer T.R."/>
        </authorList>
    </citation>
    <scope>NUCLEOTIDE SEQUENCE [LARGE SCALE GENOMIC DNA]</scope>
    <source>
        <strain evidence="3">ATCC 700396 / NCK56 / N2 / NCFM</strain>
    </source>
</reference>
<accession>Q5FME4</accession>
<dbReference type="GO" id="GO:0070004">
    <property type="term" value="F:cysteine-type exopeptidase activity"/>
    <property type="evidence" value="ECO:0007669"/>
    <property type="project" value="InterPro"/>
</dbReference>
<keyword evidence="1" id="KW-0645">Protease</keyword>
<dbReference type="MEROPS" id="C69.001"/>